<evidence type="ECO:0000256" key="1">
    <source>
        <dbReference type="SAM" id="SignalP"/>
    </source>
</evidence>
<keyword evidence="3" id="KW-1185">Reference proteome</keyword>
<comment type="caution">
    <text evidence="2">The sequence shown here is derived from an EMBL/GenBank/DDBJ whole genome shotgun (WGS) entry which is preliminary data.</text>
</comment>
<dbReference type="RefSeq" id="WP_338237570.1">
    <property type="nucleotide sequence ID" value="NZ_BQKE01000001.1"/>
</dbReference>
<dbReference type="Proteomes" id="UP001310022">
    <property type="component" value="Unassembled WGS sequence"/>
</dbReference>
<organism evidence="2 3">
    <name type="scientific">Persicobacter diffluens</name>
    <dbReference type="NCBI Taxonomy" id="981"/>
    <lineage>
        <taxon>Bacteria</taxon>
        <taxon>Pseudomonadati</taxon>
        <taxon>Bacteroidota</taxon>
        <taxon>Cytophagia</taxon>
        <taxon>Cytophagales</taxon>
        <taxon>Persicobacteraceae</taxon>
        <taxon>Persicobacter</taxon>
    </lineage>
</organism>
<feature type="chain" id="PRO_5042854832" description="Outer membrane protein beta-barrel domain-containing protein" evidence="1">
    <location>
        <begin position="23"/>
        <end position="368"/>
    </location>
</feature>
<protein>
    <recommendedName>
        <fullName evidence="4">Outer membrane protein beta-barrel domain-containing protein</fullName>
    </recommendedName>
</protein>
<reference evidence="2 3" key="1">
    <citation type="submission" date="2021-12" db="EMBL/GenBank/DDBJ databases">
        <title>Genome sequencing of bacteria with rrn-lacking chromosome and rrn-plasmid.</title>
        <authorList>
            <person name="Anda M."/>
            <person name="Iwasaki W."/>
        </authorList>
    </citation>
    <scope>NUCLEOTIDE SEQUENCE [LARGE SCALE GENOMIC DNA]</scope>
    <source>
        <strain evidence="2 3">NBRC 15940</strain>
    </source>
</reference>
<sequence length="368" mass="42020">MNQMLHAICTWMAILLPSLLWAAAPINDDGRDTLRIQTNVGANIMIEATDKEALMELKALDINKILEDMEMVTDSVGNSKIVIKKSDDTYIREAEREISFDTPLEDHSDNAFRQRARKYNSSGEYLSDEDTEGDKQYGMKYDSDEGMEVYWGNKYKSSFKKSRRRSSGYFGMDFGVNNWLENGRSPSGNAPYNVRPWGSWYVSLGGGYLLMLSNHFGFDMGGDVSWYNFKFQDDDVRLVKGEDRLIFDMADPSINSIKSKLTVPYVNVKLVPTFKIGPKHRGMTIGAGAYAGYRIGGYTKVKQKIDGSTHKPKNHSDFYLNNFRYGVRFQLGWEEVQFYANYDLNPIFQTDHAPELNAFSLGMTFQIF</sequence>
<gene>
    <name evidence="2" type="ORF">PEDI_28090</name>
</gene>
<evidence type="ECO:0000313" key="3">
    <source>
        <dbReference type="Proteomes" id="UP001310022"/>
    </source>
</evidence>
<name>A0AAN4VZD2_9BACT</name>
<feature type="signal peptide" evidence="1">
    <location>
        <begin position="1"/>
        <end position="22"/>
    </location>
</feature>
<accession>A0AAN4VZD2</accession>
<keyword evidence="1" id="KW-0732">Signal</keyword>
<evidence type="ECO:0000313" key="2">
    <source>
        <dbReference type="EMBL" id="GJM62257.1"/>
    </source>
</evidence>
<dbReference type="AlphaFoldDB" id="A0AAN4VZD2"/>
<evidence type="ECO:0008006" key="4">
    <source>
        <dbReference type="Google" id="ProtNLM"/>
    </source>
</evidence>
<proteinExistence type="predicted"/>
<dbReference type="EMBL" id="BQKE01000001">
    <property type="protein sequence ID" value="GJM62257.1"/>
    <property type="molecule type" value="Genomic_DNA"/>
</dbReference>